<organism evidence="4">
    <name type="scientific">Cladocopium goreaui</name>
    <dbReference type="NCBI Taxonomy" id="2562237"/>
    <lineage>
        <taxon>Eukaryota</taxon>
        <taxon>Sar</taxon>
        <taxon>Alveolata</taxon>
        <taxon>Dinophyceae</taxon>
        <taxon>Suessiales</taxon>
        <taxon>Symbiodiniaceae</taxon>
        <taxon>Cladocopium</taxon>
    </lineage>
</organism>
<keyword evidence="2" id="KW-0472">Membrane</keyword>
<evidence type="ECO:0000256" key="1">
    <source>
        <dbReference type="SAM" id="MobiDB-lite"/>
    </source>
</evidence>
<feature type="region of interest" description="Disordered" evidence="1">
    <location>
        <begin position="306"/>
        <end position="341"/>
    </location>
</feature>
<dbReference type="SUPFAM" id="SSF54236">
    <property type="entry name" value="Ubiquitin-like"/>
    <property type="match status" value="1"/>
</dbReference>
<dbReference type="InterPro" id="IPR029071">
    <property type="entry name" value="Ubiquitin-like_domsf"/>
</dbReference>
<evidence type="ECO:0000313" key="5">
    <source>
        <dbReference type="EMBL" id="CAL4804208.1"/>
    </source>
</evidence>
<evidence type="ECO:0000313" key="4">
    <source>
        <dbReference type="EMBL" id="CAI4016896.1"/>
    </source>
</evidence>
<accession>A0A9P1DVB5</accession>
<protein>
    <submittedName>
        <fullName evidence="5">Ubiquitin-like domain-containing protein</fullName>
    </submittedName>
</protein>
<dbReference type="SMART" id="SM00213">
    <property type="entry name" value="UBQ"/>
    <property type="match status" value="1"/>
</dbReference>
<dbReference type="AlphaFoldDB" id="A0A9P1DVB5"/>
<dbReference type="EMBL" id="CAMXCT010006610">
    <property type="protein sequence ID" value="CAI4016896.1"/>
    <property type="molecule type" value="Genomic_DNA"/>
</dbReference>
<sequence>MTMLAGLVALAALVVVLLLPILKVQFQTIGLDAQISIVSLVVSLWARFPFAAISLAILLLLMPCLDVVLVVLFPGSPGCPGGMASKMLHVSTAGGRQFDVELEEGETIATLKKKLFELIRESEECQAASCSGFKLLHGLDALSDDWVLEEHGITEKEQLTLVISPGPSGEYHFDSSRLGRRDGPAGRNTTASVKAEFHGGTVNISVHETEITSLMRYPDSDPYTMGERFAHDYTARVTFDDGEQGGLRLEVLECNQKGLIRNPKPEVLKAKFQDDEVMLELPFAAGACNDGVAGLKWITMSKLTDEAKVDPFAPPEESDEEEDLSGLPEPEPRRRGPLERAMRYVLRKS</sequence>
<dbReference type="Proteomes" id="UP001152797">
    <property type="component" value="Unassembled WGS sequence"/>
</dbReference>
<evidence type="ECO:0000313" key="6">
    <source>
        <dbReference type="Proteomes" id="UP001152797"/>
    </source>
</evidence>
<keyword evidence="2" id="KW-0812">Transmembrane</keyword>
<gene>
    <name evidence="4" type="ORF">C1SCF055_LOCUS41587</name>
</gene>
<reference evidence="5 6" key="2">
    <citation type="submission" date="2024-05" db="EMBL/GenBank/DDBJ databases">
        <authorList>
            <person name="Chen Y."/>
            <person name="Shah S."/>
            <person name="Dougan E. K."/>
            <person name="Thang M."/>
            <person name="Chan C."/>
        </authorList>
    </citation>
    <scope>NUCLEOTIDE SEQUENCE [LARGE SCALE GENOMIC DNA]</scope>
</reference>
<dbReference type="InterPro" id="IPR000626">
    <property type="entry name" value="Ubiquitin-like_dom"/>
</dbReference>
<evidence type="ECO:0000259" key="3">
    <source>
        <dbReference type="PROSITE" id="PS50053"/>
    </source>
</evidence>
<dbReference type="PROSITE" id="PS50053">
    <property type="entry name" value="UBIQUITIN_2"/>
    <property type="match status" value="1"/>
</dbReference>
<dbReference type="Pfam" id="PF00240">
    <property type="entry name" value="ubiquitin"/>
    <property type="match status" value="1"/>
</dbReference>
<comment type="caution">
    <text evidence="4">The sequence shown here is derived from an EMBL/GenBank/DDBJ whole genome shotgun (WGS) entry which is preliminary data.</text>
</comment>
<keyword evidence="2" id="KW-1133">Transmembrane helix</keyword>
<feature type="transmembrane region" description="Helical" evidence="2">
    <location>
        <begin position="50"/>
        <end position="73"/>
    </location>
</feature>
<proteinExistence type="predicted"/>
<dbReference type="EMBL" id="CAMXCT020006610">
    <property type="protein sequence ID" value="CAL1170271.1"/>
    <property type="molecule type" value="Genomic_DNA"/>
</dbReference>
<feature type="domain" description="Ubiquitin-like" evidence="3">
    <location>
        <begin position="86"/>
        <end position="164"/>
    </location>
</feature>
<feature type="compositionally biased region" description="Basic and acidic residues" evidence="1">
    <location>
        <begin position="330"/>
        <end position="341"/>
    </location>
</feature>
<evidence type="ECO:0000256" key="2">
    <source>
        <dbReference type="SAM" id="Phobius"/>
    </source>
</evidence>
<dbReference type="EMBL" id="CAMXCT030006610">
    <property type="protein sequence ID" value="CAL4804208.1"/>
    <property type="molecule type" value="Genomic_DNA"/>
</dbReference>
<name>A0A9P1DVB5_9DINO</name>
<keyword evidence="6" id="KW-1185">Reference proteome</keyword>
<dbReference type="Gene3D" id="3.10.20.90">
    <property type="entry name" value="Phosphatidylinositol 3-kinase Catalytic Subunit, Chain A, domain 1"/>
    <property type="match status" value="1"/>
</dbReference>
<dbReference type="OrthoDB" id="407004at2759"/>
<reference evidence="4" key="1">
    <citation type="submission" date="2022-10" db="EMBL/GenBank/DDBJ databases">
        <authorList>
            <person name="Chen Y."/>
            <person name="Dougan E. K."/>
            <person name="Chan C."/>
            <person name="Rhodes N."/>
            <person name="Thang M."/>
        </authorList>
    </citation>
    <scope>NUCLEOTIDE SEQUENCE</scope>
</reference>